<feature type="compositionally biased region" description="Basic and acidic residues" evidence="1">
    <location>
        <begin position="1211"/>
        <end position="1233"/>
    </location>
</feature>
<feature type="compositionally biased region" description="Low complexity" evidence="1">
    <location>
        <begin position="1186"/>
        <end position="1200"/>
    </location>
</feature>
<feature type="compositionally biased region" description="Low complexity" evidence="1">
    <location>
        <begin position="936"/>
        <end position="951"/>
    </location>
</feature>
<evidence type="ECO:0000256" key="1">
    <source>
        <dbReference type="SAM" id="MobiDB-lite"/>
    </source>
</evidence>
<dbReference type="SUPFAM" id="SSF50965">
    <property type="entry name" value="Galactose oxidase, central domain"/>
    <property type="match status" value="1"/>
</dbReference>
<feature type="compositionally biased region" description="Basic and acidic residues" evidence="1">
    <location>
        <begin position="1334"/>
        <end position="1358"/>
    </location>
</feature>
<keyword evidence="2" id="KW-0812">Transmembrane</keyword>
<sequence length="1367" mass="143733">MLSISALAADGRARRRKRPSPSCLTRMVLSATALAVLAANGASAASSGDKLPYIPTTILVSSSWPLDDPSSPPKKPSIHDNMAYILTPKPDSSGGVDLLTVDFSSTLSTSSDSSMLQPVPVPSTSGDNMPPFLTGAGSAKDITFTPTILPNGTLAIISGGSSCSSSTNSAQIYTYSSTISSSASSPHPSGVWTVQSVTAAVATSWDAAQSLNPYFYSSGISFSSQLAPTVSEPLFYLYGGMCPYSSSNPSNSSSSENDGNWQTSAAYSNKMLRISPGDNSGGYNLENAPSPGGPPVAVAGYTFTPLTPPSLATRAGGIVTQQMSYVMLGGHTQSAFVNMSTAAVWSLPEETWSFVAIKDSEPADTKVDLAIKDVHGVRITVPATRKVDSRSGHSAVLSEDGSRLVVLGGWVGDLHVPAQPQLVILEVGGHGGGVGFEEWRWGVPPLTETNQKGIYGHGAVLLPGNVMMVYGGYEIPGPGSRKMKKNKRQASSQGVRFFNISSMEWQDEYTHPTAASNPSSPNGGNGSGNNNGNNQDSSNPDSKSTDSSSSSKFLGLGVGLGVGIPVLLALILAGVCLRRRQRRRAERDDALRDLAQGVPIRHNSDEMSEHNDPNAGIGFFPWNASTAQEWYTGGLDPYSAPTNNRRRSLGYETLRAGQGKNGLYQPPPMPPAPLMTTNLFGGGSSGRPRGSVARGLYQPTTGVEYSSGGGAHGVRSPGSNRIHPIYEDDEDDDLEDGDLAGRKHTSLISPELDDDAGEDPFLTPTKEGSLNLSLQGQQGLFRPPKSSGSASASSGTSNSRASPSPELVQQQKQGQAQDAEVQGWVSDVDAADAVLSARISRHGSTTTRPPALKLVSQTQGQTTPTRLSPTRRHSNHGTSGRLTPGTAPQAGDKQLDDGRTGSNLSDASAFSFVQGAERAHMRSSNNMNPNKQVNRSESLSGGSTSSTKTYSTAKSTFANLQAEGPSLLLAGGGGRHSLPHPLEQQLYLNPDDIVDAEGDEEYDPTPGSPSKNRRSQRHSWFGSLRRVFSGATPSPGGSASSRGESPTREGLLGPLAVSSMEGGGTAGGDSSSNSRWLQGMGLGLGPGGLLVRRKQGRDAWEDILPSPKATTSSSPVREKHMQEEDPDWDVEKAVEQRLVQVMFTVPKERLRVVNADLDGDDMSRHEEPHVGQVAVLVDPERESYQASSSGAESSGASAVSIPVGGPLLVDFDEKKEGGYDEKGKDKAPIKKSDTLGIPAPVPVPVPVPTPSTPSKQQEQSKTETLKLVASQGQNTDLLTVHGHGESTSGSSQQQQRQSSSGSHQGEVETVSGISPSPSTRSGNGADLTTIHTAEMVRLERPRTRVLEMVESIESKSRDASPSGSPVR</sequence>
<proteinExistence type="predicted"/>
<feature type="compositionally biased region" description="Low complexity" evidence="1">
    <location>
        <begin position="1285"/>
        <end position="1304"/>
    </location>
</feature>
<feature type="signal peptide" evidence="3">
    <location>
        <begin position="1"/>
        <end position="38"/>
    </location>
</feature>
<feature type="compositionally biased region" description="Pro residues" evidence="1">
    <location>
        <begin position="1239"/>
        <end position="1251"/>
    </location>
</feature>
<feature type="compositionally biased region" description="Low complexity" evidence="1">
    <location>
        <begin position="686"/>
        <end position="695"/>
    </location>
</feature>
<feature type="region of interest" description="Disordered" evidence="1">
    <location>
        <begin position="1103"/>
        <end position="1129"/>
    </location>
</feature>
<protein>
    <submittedName>
        <fullName evidence="4">Uncharacterized protein</fullName>
    </submittedName>
</protein>
<feature type="region of interest" description="Disordered" evidence="1">
    <location>
        <begin position="839"/>
        <end position="951"/>
    </location>
</feature>
<feature type="chain" id="PRO_5042978524" evidence="3">
    <location>
        <begin position="39"/>
        <end position="1367"/>
    </location>
</feature>
<feature type="region of interest" description="Disordered" evidence="1">
    <location>
        <begin position="1181"/>
        <end position="1367"/>
    </location>
</feature>
<feature type="compositionally biased region" description="Polar residues" evidence="1">
    <location>
        <begin position="1311"/>
        <end position="1322"/>
    </location>
</feature>
<feature type="region of interest" description="Disordered" evidence="1">
    <location>
        <begin position="989"/>
        <end position="1075"/>
    </location>
</feature>
<feature type="compositionally biased region" description="Low complexity" evidence="1">
    <location>
        <begin position="1029"/>
        <end position="1044"/>
    </location>
</feature>
<dbReference type="EMBL" id="MU858052">
    <property type="protein sequence ID" value="KAK4218519.1"/>
    <property type="molecule type" value="Genomic_DNA"/>
</dbReference>
<feature type="transmembrane region" description="Helical" evidence="2">
    <location>
        <begin position="553"/>
        <end position="577"/>
    </location>
</feature>
<dbReference type="Proteomes" id="UP001301769">
    <property type="component" value="Unassembled WGS sequence"/>
</dbReference>
<feature type="compositionally biased region" description="Basic and acidic residues" evidence="1">
    <location>
        <begin position="1116"/>
        <end position="1129"/>
    </location>
</feature>
<evidence type="ECO:0000256" key="3">
    <source>
        <dbReference type="SAM" id="SignalP"/>
    </source>
</evidence>
<name>A0AAN6YG51_9PEZI</name>
<organism evidence="4 5">
    <name type="scientific">Rhypophila decipiens</name>
    <dbReference type="NCBI Taxonomy" id="261697"/>
    <lineage>
        <taxon>Eukaryota</taxon>
        <taxon>Fungi</taxon>
        <taxon>Dikarya</taxon>
        <taxon>Ascomycota</taxon>
        <taxon>Pezizomycotina</taxon>
        <taxon>Sordariomycetes</taxon>
        <taxon>Sordariomycetidae</taxon>
        <taxon>Sordariales</taxon>
        <taxon>Naviculisporaceae</taxon>
        <taxon>Rhypophila</taxon>
    </lineage>
</organism>
<evidence type="ECO:0000313" key="5">
    <source>
        <dbReference type="Proteomes" id="UP001301769"/>
    </source>
</evidence>
<keyword evidence="5" id="KW-1185">Reference proteome</keyword>
<keyword evidence="2" id="KW-0472">Membrane</keyword>
<gene>
    <name evidence="4" type="ORF">QBC37DRAFT_411849</name>
</gene>
<feature type="compositionally biased region" description="Polar residues" evidence="1">
    <location>
        <begin position="855"/>
        <end position="868"/>
    </location>
</feature>
<comment type="caution">
    <text evidence="4">The sequence shown here is derived from an EMBL/GenBank/DDBJ whole genome shotgun (WGS) entry which is preliminary data.</text>
</comment>
<accession>A0AAN6YG51</accession>
<feature type="compositionally biased region" description="Low complexity" evidence="1">
    <location>
        <begin position="768"/>
        <end position="823"/>
    </location>
</feature>
<feature type="compositionally biased region" description="Low complexity" evidence="1">
    <location>
        <begin position="530"/>
        <end position="550"/>
    </location>
</feature>
<dbReference type="InterPro" id="IPR011043">
    <property type="entry name" value="Gal_Oxase/kelch_b-propeller"/>
</dbReference>
<feature type="compositionally biased region" description="Acidic residues" evidence="1">
    <location>
        <begin position="727"/>
        <end position="738"/>
    </location>
</feature>
<keyword evidence="2" id="KW-1133">Transmembrane helix</keyword>
<reference evidence="4" key="1">
    <citation type="journal article" date="2023" name="Mol. Phylogenet. Evol.">
        <title>Genome-scale phylogeny and comparative genomics of the fungal order Sordariales.</title>
        <authorList>
            <person name="Hensen N."/>
            <person name="Bonometti L."/>
            <person name="Westerberg I."/>
            <person name="Brannstrom I.O."/>
            <person name="Guillou S."/>
            <person name="Cros-Aarteil S."/>
            <person name="Calhoun S."/>
            <person name="Haridas S."/>
            <person name="Kuo A."/>
            <person name="Mondo S."/>
            <person name="Pangilinan J."/>
            <person name="Riley R."/>
            <person name="LaButti K."/>
            <person name="Andreopoulos B."/>
            <person name="Lipzen A."/>
            <person name="Chen C."/>
            <person name="Yan M."/>
            <person name="Daum C."/>
            <person name="Ng V."/>
            <person name="Clum A."/>
            <person name="Steindorff A."/>
            <person name="Ohm R.A."/>
            <person name="Martin F."/>
            <person name="Silar P."/>
            <person name="Natvig D.O."/>
            <person name="Lalanne C."/>
            <person name="Gautier V."/>
            <person name="Ament-Velasquez S.L."/>
            <person name="Kruys A."/>
            <person name="Hutchinson M.I."/>
            <person name="Powell A.J."/>
            <person name="Barry K."/>
            <person name="Miller A.N."/>
            <person name="Grigoriev I.V."/>
            <person name="Debuchy R."/>
            <person name="Gladieux P."/>
            <person name="Hiltunen Thoren M."/>
            <person name="Johannesson H."/>
        </authorList>
    </citation>
    <scope>NUCLEOTIDE SEQUENCE</scope>
    <source>
        <strain evidence="4">PSN293</strain>
    </source>
</reference>
<feature type="compositionally biased region" description="Polar residues" evidence="1">
    <location>
        <begin position="922"/>
        <end position="935"/>
    </location>
</feature>
<reference evidence="4" key="2">
    <citation type="submission" date="2023-05" db="EMBL/GenBank/DDBJ databases">
        <authorList>
            <consortium name="Lawrence Berkeley National Laboratory"/>
            <person name="Steindorff A."/>
            <person name="Hensen N."/>
            <person name="Bonometti L."/>
            <person name="Westerberg I."/>
            <person name="Brannstrom I.O."/>
            <person name="Guillou S."/>
            <person name="Cros-Aarteil S."/>
            <person name="Calhoun S."/>
            <person name="Haridas S."/>
            <person name="Kuo A."/>
            <person name="Mondo S."/>
            <person name="Pangilinan J."/>
            <person name="Riley R."/>
            <person name="Labutti K."/>
            <person name="Andreopoulos B."/>
            <person name="Lipzen A."/>
            <person name="Chen C."/>
            <person name="Yanf M."/>
            <person name="Daum C."/>
            <person name="Ng V."/>
            <person name="Clum A."/>
            <person name="Ohm R."/>
            <person name="Martin F."/>
            <person name="Silar P."/>
            <person name="Natvig D."/>
            <person name="Lalanne C."/>
            <person name="Gautier V."/>
            <person name="Ament-Velasquez S.L."/>
            <person name="Kruys A."/>
            <person name="Hutchinson M.I."/>
            <person name="Powell A.J."/>
            <person name="Barry K."/>
            <person name="Miller A.N."/>
            <person name="Grigoriev I.V."/>
            <person name="Debuchy R."/>
            <person name="Gladieux P."/>
            <person name="Thoren M.H."/>
            <person name="Johannesson H."/>
        </authorList>
    </citation>
    <scope>NUCLEOTIDE SEQUENCE</scope>
    <source>
        <strain evidence="4">PSN293</strain>
    </source>
</reference>
<evidence type="ECO:0000313" key="4">
    <source>
        <dbReference type="EMBL" id="KAK4218519.1"/>
    </source>
</evidence>
<feature type="compositionally biased region" description="Acidic residues" evidence="1">
    <location>
        <begin position="992"/>
        <end position="1003"/>
    </location>
</feature>
<feature type="region of interest" description="Disordered" evidence="1">
    <location>
        <begin position="510"/>
        <end position="550"/>
    </location>
</feature>
<evidence type="ECO:0000256" key="2">
    <source>
        <dbReference type="SAM" id="Phobius"/>
    </source>
</evidence>
<keyword evidence="3" id="KW-0732">Signal</keyword>
<feature type="region of interest" description="Disordered" evidence="1">
    <location>
        <begin position="680"/>
        <end position="823"/>
    </location>
</feature>